<dbReference type="Proteomes" id="UP000886523">
    <property type="component" value="Unassembled WGS sequence"/>
</dbReference>
<organism evidence="2 3">
    <name type="scientific">Hydnum rufescens UP504</name>
    <dbReference type="NCBI Taxonomy" id="1448309"/>
    <lineage>
        <taxon>Eukaryota</taxon>
        <taxon>Fungi</taxon>
        <taxon>Dikarya</taxon>
        <taxon>Basidiomycota</taxon>
        <taxon>Agaricomycotina</taxon>
        <taxon>Agaricomycetes</taxon>
        <taxon>Cantharellales</taxon>
        <taxon>Hydnaceae</taxon>
        <taxon>Hydnum</taxon>
    </lineage>
</organism>
<evidence type="ECO:0000313" key="3">
    <source>
        <dbReference type="Proteomes" id="UP000886523"/>
    </source>
</evidence>
<feature type="region of interest" description="Disordered" evidence="1">
    <location>
        <begin position="103"/>
        <end position="169"/>
    </location>
</feature>
<proteinExistence type="predicted"/>
<reference evidence="2" key="1">
    <citation type="journal article" date="2020" name="Nat. Commun.">
        <title>Large-scale genome sequencing of mycorrhizal fungi provides insights into the early evolution of symbiotic traits.</title>
        <authorList>
            <person name="Miyauchi S."/>
            <person name="Kiss E."/>
            <person name="Kuo A."/>
            <person name="Drula E."/>
            <person name="Kohler A."/>
            <person name="Sanchez-Garcia M."/>
            <person name="Morin E."/>
            <person name="Andreopoulos B."/>
            <person name="Barry K.W."/>
            <person name="Bonito G."/>
            <person name="Buee M."/>
            <person name="Carver A."/>
            <person name="Chen C."/>
            <person name="Cichocki N."/>
            <person name="Clum A."/>
            <person name="Culley D."/>
            <person name="Crous P.W."/>
            <person name="Fauchery L."/>
            <person name="Girlanda M."/>
            <person name="Hayes R.D."/>
            <person name="Keri Z."/>
            <person name="LaButti K."/>
            <person name="Lipzen A."/>
            <person name="Lombard V."/>
            <person name="Magnuson J."/>
            <person name="Maillard F."/>
            <person name="Murat C."/>
            <person name="Nolan M."/>
            <person name="Ohm R.A."/>
            <person name="Pangilinan J."/>
            <person name="Pereira M.F."/>
            <person name="Perotto S."/>
            <person name="Peter M."/>
            <person name="Pfister S."/>
            <person name="Riley R."/>
            <person name="Sitrit Y."/>
            <person name="Stielow J.B."/>
            <person name="Szollosi G."/>
            <person name="Zifcakova L."/>
            <person name="Stursova M."/>
            <person name="Spatafora J.W."/>
            <person name="Tedersoo L."/>
            <person name="Vaario L.M."/>
            <person name="Yamada A."/>
            <person name="Yan M."/>
            <person name="Wang P."/>
            <person name="Xu J."/>
            <person name="Bruns T."/>
            <person name="Baldrian P."/>
            <person name="Vilgalys R."/>
            <person name="Dunand C."/>
            <person name="Henrissat B."/>
            <person name="Grigoriev I.V."/>
            <person name="Hibbett D."/>
            <person name="Nagy L.G."/>
            <person name="Martin F.M."/>
        </authorList>
    </citation>
    <scope>NUCLEOTIDE SEQUENCE</scope>
    <source>
        <strain evidence="2">UP504</strain>
    </source>
</reference>
<accession>A0A9P6B8H6</accession>
<feature type="region of interest" description="Disordered" evidence="1">
    <location>
        <begin position="57"/>
        <end position="85"/>
    </location>
</feature>
<feature type="compositionally biased region" description="Polar residues" evidence="1">
    <location>
        <begin position="67"/>
        <end position="76"/>
    </location>
</feature>
<feature type="compositionally biased region" description="Basic and acidic residues" evidence="1">
    <location>
        <begin position="139"/>
        <end position="149"/>
    </location>
</feature>
<comment type="caution">
    <text evidence="2">The sequence shown here is derived from an EMBL/GenBank/DDBJ whole genome shotgun (WGS) entry which is preliminary data.</text>
</comment>
<evidence type="ECO:0000256" key="1">
    <source>
        <dbReference type="SAM" id="MobiDB-lite"/>
    </source>
</evidence>
<protein>
    <submittedName>
        <fullName evidence="2">Uncharacterized protein</fullName>
    </submittedName>
</protein>
<dbReference type="AlphaFoldDB" id="A0A9P6B8H6"/>
<keyword evidence="3" id="KW-1185">Reference proteome</keyword>
<sequence length="169" mass="17432">MSTGAGIPGGAAGIAGFGARGAAPGGHEAYNIPMQQYSGAQAHNNTVGYYREAQGDTRISRGYGSEFSPQSPSLPNSHDPYEVGADRAFDPYAAAGVSGAGLTAGLGRRQQDTNVGRPSAAEDPYGGLETGNEPPPFEIDVHDGKHQRDSIGSYQEGEAARPVLKVANE</sequence>
<name>A0A9P6B8H6_9AGAM</name>
<gene>
    <name evidence="2" type="ORF">BS47DRAFT_1077346</name>
</gene>
<evidence type="ECO:0000313" key="2">
    <source>
        <dbReference type="EMBL" id="KAF9519663.1"/>
    </source>
</evidence>
<dbReference type="EMBL" id="MU128916">
    <property type="protein sequence ID" value="KAF9519663.1"/>
    <property type="molecule type" value="Genomic_DNA"/>
</dbReference>